<organism evidence="3 4">
    <name type="scientific">Halocatena salina</name>
    <dbReference type="NCBI Taxonomy" id="2934340"/>
    <lineage>
        <taxon>Archaea</taxon>
        <taxon>Methanobacteriati</taxon>
        <taxon>Methanobacteriota</taxon>
        <taxon>Stenosarchaea group</taxon>
        <taxon>Halobacteria</taxon>
        <taxon>Halobacteriales</taxon>
        <taxon>Natronomonadaceae</taxon>
        <taxon>Halocatena</taxon>
    </lineage>
</organism>
<reference evidence="3" key="1">
    <citation type="submission" date="2022-04" db="EMBL/GenBank/DDBJ databases">
        <title>Halocatena sp. nov., isolated from a salt lake.</title>
        <authorList>
            <person name="Cui H.-L."/>
        </authorList>
    </citation>
    <scope>NUCLEOTIDE SEQUENCE</scope>
    <source>
        <strain evidence="3">AD-1</strain>
        <plasmid evidence="3">unnamed3</plasmid>
    </source>
</reference>
<dbReference type="Proteomes" id="UP000831768">
    <property type="component" value="Plasmid unnamed3"/>
</dbReference>
<dbReference type="GeneID" id="71930006"/>
<dbReference type="InterPro" id="IPR020904">
    <property type="entry name" value="Sc_DH/Rdtase_CS"/>
</dbReference>
<accession>A0A8U0AB24</accession>
<keyword evidence="3" id="KW-0614">Plasmid</keyword>
<dbReference type="GO" id="GO:0016491">
    <property type="term" value="F:oxidoreductase activity"/>
    <property type="evidence" value="ECO:0007669"/>
    <property type="project" value="UniProtKB-KW"/>
</dbReference>
<dbReference type="PANTHER" id="PTHR42879:SF2">
    <property type="entry name" value="3-OXOACYL-[ACYL-CARRIER-PROTEIN] REDUCTASE FABG"/>
    <property type="match status" value="1"/>
</dbReference>
<dbReference type="PROSITE" id="PS00061">
    <property type="entry name" value="ADH_SHORT"/>
    <property type="match status" value="1"/>
</dbReference>
<dbReference type="InterPro" id="IPR050259">
    <property type="entry name" value="SDR"/>
</dbReference>
<gene>
    <name evidence="3" type="ORF">MW046_18125</name>
</gene>
<evidence type="ECO:0000256" key="1">
    <source>
        <dbReference type="ARBA" id="ARBA00006484"/>
    </source>
</evidence>
<dbReference type="FunFam" id="3.40.50.720:FF:000173">
    <property type="entry name" value="3-oxoacyl-[acyl-carrier protein] reductase"/>
    <property type="match status" value="1"/>
</dbReference>
<comment type="similarity">
    <text evidence="1">Belongs to the short-chain dehydrogenases/reductases (SDR) family.</text>
</comment>
<dbReference type="PRINTS" id="PR00081">
    <property type="entry name" value="GDHRDH"/>
</dbReference>
<dbReference type="KEGG" id="haad:MW046_18125"/>
<protein>
    <submittedName>
        <fullName evidence="3">3-oxoacyl-ACP reductase FabG</fullName>
    </submittedName>
</protein>
<dbReference type="EMBL" id="CP096022">
    <property type="protein sequence ID" value="UPM44977.1"/>
    <property type="molecule type" value="Genomic_DNA"/>
</dbReference>
<dbReference type="PANTHER" id="PTHR42879">
    <property type="entry name" value="3-OXOACYL-(ACYL-CARRIER-PROTEIN) REDUCTASE"/>
    <property type="match status" value="1"/>
</dbReference>
<name>A0A8U0AB24_9EURY</name>
<evidence type="ECO:0000313" key="3">
    <source>
        <dbReference type="EMBL" id="UPM44977.1"/>
    </source>
</evidence>
<evidence type="ECO:0000313" key="4">
    <source>
        <dbReference type="Proteomes" id="UP000831768"/>
    </source>
</evidence>
<dbReference type="PRINTS" id="PR00080">
    <property type="entry name" value="SDRFAMILY"/>
</dbReference>
<dbReference type="SUPFAM" id="SSF51735">
    <property type="entry name" value="NAD(P)-binding Rossmann-fold domains"/>
    <property type="match status" value="1"/>
</dbReference>
<keyword evidence="4" id="KW-1185">Reference proteome</keyword>
<dbReference type="AlphaFoldDB" id="A0A8U0AB24"/>
<evidence type="ECO:0000256" key="2">
    <source>
        <dbReference type="ARBA" id="ARBA00023002"/>
    </source>
</evidence>
<dbReference type="GO" id="GO:0032787">
    <property type="term" value="P:monocarboxylic acid metabolic process"/>
    <property type="evidence" value="ECO:0007669"/>
    <property type="project" value="UniProtKB-ARBA"/>
</dbReference>
<sequence length="248" mass="26160">MGSLDDKSALITGASRSIGRGIAEAFGREGATVAVNYHSNDEAAEETVETIENEGSTATAVQADVSEEMEAKELVETVTEEFGGIDVLVNNAGILKPSTLAEMDVETWDQTISVDLRGTFLVTRFVIGDMLDQGEGRIINIASQLGFKGATELTHYSAAKGGVIAFTRALAREVAPDVQVNAIAPGPIETDLLDDTSDEWRENKKAEVPLGRIGTIDEVVPTAVLLAGDGGDYYTGQTLSPDGGDAMH</sequence>
<proteinExistence type="inferred from homology"/>
<dbReference type="Pfam" id="PF13561">
    <property type="entry name" value="adh_short_C2"/>
    <property type="match status" value="1"/>
</dbReference>
<dbReference type="Gene3D" id="3.40.50.720">
    <property type="entry name" value="NAD(P)-binding Rossmann-like Domain"/>
    <property type="match status" value="1"/>
</dbReference>
<keyword evidence="2" id="KW-0560">Oxidoreductase</keyword>
<dbReference type="InterPro" id="IPR036291">
    <property type="entry name" value="NAD(P)-bd_dom_sf"/>
</dbReference>
<dbReference type="InterPro" id="IPR002347">
    <property type="entry name" value="SDR_fam"/>
</dbReference>
<geneLocation type="plasmid" evidence="3 4">
    <name>unnamed3</name>
</geneLocation>
<dbReference type="RefSeq" id="WP_247995631.1">
    <property type="nucleotide sequence ID" value="NZ_CP096022.1"/>
</dbReference>